<feature type="compositionally biased region" description="Basic and acidic residues" evidence="2">
    <location>
        <begin position="511"/>
        <end position="524"/>
    </location>
</feature>
<comment type="caution">
    <text evidence="3">The sequence shown here is derived from an EMBL/GenBank/DDBJ whole genome shotgun (WGS) entry which is preliminary data.</text>
</comment>
<evidence type="ECO:0000313" key="4">
    <source>
        <dbReference type="Proteomes" id="UP001158986"/>
    </source>
</evidence>
<feature type="region of interest" description="Disordered" evidence="2">
    <location>
        <begin position="364"/>
        <end position="389"/>
    </location>
</feature>
<organism evidence="3 4">
    <name type="scientific">Peronospora belbahrii</name>
    <dbReference type="NCBI Taxonomy" id="622444"/>
    <lineage>
        <taxon>Eukaryota</taxon>
        <taxon>Sar</taxon>
        <taxon>Stramenopiles</taxon>
        <taxon>Oomycota</taxon>
        <taxon>Peronosporomycetes</taxon>
        <taxon>Peronosporales</taxon>
        <taxon>Peronosporaceae</taxon>
        <taxon>Peronospora</taxon>
    </lineage>
</organism>
<name>A0ABN8CQF8_9STRA</name>
<feature type="compositionally biased region" description="Basic and acidic residues" evidence="2">
    <location>
        <begin position="20"/>
        <end position="39"/>
    </location>
</feature>
<sequence>MASSGLKNGTTMESDMEQQQYEHQRGIQEKDQIIEEKDASDERKIVIVNETHTVVETAEMLTVKELQKVATMKEHNISEDFEATVCLSADAMEEIAETIAMNDNGSVEMDYSVAATLGSSVDEESVKTEDFAEENTFIEESSKDAEVDFAELAAADESIEKMNELTTGESTETMKAMKQVYNTSKAVETKEISSAMTCSVDATLGRSVDADSVLYLDDMRGSTNVDGQETTDVSVEQAMSKSAAILIHSAENNAPIKVVATETDVTSQEPVAEERSVDVTKKMKSVYKVEPVIEEASDEVLISETKGTAEIDQCVTAVATGTTSDSCEVDTANATLTEAPSEMIDSFHASTDLINSAFAIPNTATEESEHPNTATEESEHEAKTCKKTPPKRFSSMITHFAEKLALKSGSHRTDPVTKLELNPSSPVEGIVHKEADEAVSPQRDCTSSATKCFDVCDSSPVKNVVHRLETQQEDDNALESLKIRTKRDFFSEKRRSISVSHEKEKYNAQMAERAKREAETKDQVRSPAKKHSRIRKSSAMSSVRNMASRFEKKADQSLDNLSFRTVRSFFPTEKSIHVGAEKQKYEAIEQEKQSAKEAEEKFARRSFQESRIGSDVATTWTKPKAFAIVKPLAEDTVAEETLSMDDMSYTLVKPNETAALDTSRTSELHSRRHTVAGREEVPNVRGIAYRFETKRANSVVTAPVRTIDTFIVADSEVSVRVSAEKAKFENQVKTSSVPTKRTIDTFIVPKSEGSVCVSAEKAKFEAPDKQVRATVRTIDTFIVPDSKASVCVSAEKAKFEAPEKLVKAAVRTIDTFIVPESEVSIHVAAEKAKLEALEKQKQSELDAQAAIEKQKLARTMLWASEKAKLEQARQLTEEVKAIDDAMMADEMKESKVIQETEMAKPTEVTTEAETVVAGVFKTAEVAAEVSRLDDVTLGSGLATETDVVTRTMVAKAEKIREGDLASDTEAVKARLDTRIGKDDDTVVVKVIDMVKQTEVAAESKEAKEAEEVNESEVAAEGTNEVEVATVNDAEVAKMSEVVETTTGAEVAKVTEVHKVAEMAKMTELTLDSEVTSQAKLEQTAVKETEVTKHAADFRQTDVEEITKAKEADEALKLEKVEETEMDNGMMGAVALEEGLQTEEVLQTEETTKALKQNEMAKVAHDGKTIDFVQGCEMVTSMKKAKVTEEVDDIVKEDEVVKVVKETEEVTKKEAAGECNVVRTSKTVEIVDNVEAVNETLGKEKQAVRNAPNLTISAVEVTVERQTFGDNVSTAQHVHWLSLPVSVNPALARLHTVLSDHDPLTAYALYPSSPSSPSSQSG</sequence>
<dbReference type="EMBL" id="CAKLCB010000110">
    <property type="protein sequence ID" value="CAH0515372.1"/>
    <property type="molecule type" value="Genomic_DNA"/>
</dbReference>
<reference evidence="3 4" key="1">
    <citation type="submission" date="2021-11" db="EMBL/GenBank/DDBJ databases">
        <authorList>
            <person name="Islam A."/>
            <person name="Islam S."/>
            <person name="Flora M.S."/>
            <person name="Rahman M."/>
            <person name="Ziaur R.M."/>
            <person name="Epstein J.H."/>
            <person name="Hassan M."/>
            <person name="Klassen M."/>
            <person name="Woodard K."/>
            <person name="Webb A."/>
            <person name="Webby R.J."/>
            <person name="El Zowalaty M.E."/>
        </authorList>
    </citation>
    <scope>NUCLEOTIDE SEQUENCE [LARGE SCALE GENOMIC DNA]</scope>
    <source>
        <strain evidence="3">Pbs1</strain>
    </source>
</reference>
<feature type="region of interest" description="Disordered" evidence="2">
    <location>
        <begin position="1"/>
        <end position="39"/>
    </location>
</feature>
<feature type="compositionally biased region" description="Polar residues" evidence="2">
    <location>
        <begin position="1"/>
        <end position="19"/>
    </location>
</feature>
<feature type="coiled-coil region" evidence="1">
    <location>
        <begin position="578"/>
        <end position="605"/>
    </location>
</feature>
<dbReference type="PANTHER" id="PTHR47048:SF1">
    <property type="entry name" value="PROTEIN SCAF11"/>
    <property type="match status" value="1"/>
</dbReference>
<keyword evidence="4" id="KW-1185">Reference proteome</keyword>
<evidence type="ECO:0000313" key="3">
    <source>
        <dbReference type="EMBL" id="CAH0515372.1"/>
    </source>
</evidence>
<dbReference type="PANTHER" id="PTHR47048">
    <property type="entry name" value="PROTEIN SCAF11"/>
    <property type="match status" value="1"/>
</dbReference>
<evidence type="ECO:0000256" key="2">
    <source>
        <dbReference type="SAM" id="MobiDB-lite"/>
    </source>
</evidence>
<dbReference type="Proteomes" id="UP001158986">
    <property type="component" value="Unassembled WGS sequence"/>
</dbReference>
<feature type="coiled-coil region" evidence="1">
    <location>
        <begin position="827"/>
        <end position="854"/>
    </location>
</feature>
<accession>A0ABN8CQF8</accession>
<feature type="region of interest" description="Disordered" evidence="2">
    <location>
        <begin position="511"/>
        <end position="543"/>
    </location>
</feature>
<gene>
    <name evidence="3" type="ORF">PBS001_LOCUS2083</name>
</gene>
<keyword evidence="1" id="KW-0175">Coiled coil</keyword>
<feature type="compositionally biased region" description="Basic residues" evidence="2">
    <location>
        <begin position="527"/>
        <end position="536"/>
    </location>
</feature>
<protein>
    <submittedName>
        <fullName evidence="3">Uncharacterized protein</fullName>
    </submittedName>
</protein>
<proteinExistence type="predicted"/>
<evidence type="ECO:0000256" key="1">
    <source>
        <dbReference type="SAM" id="Coils"/>
    </source>
</evidence>